<sequence>MTPYDHKMDPFEAIAQTDVQKIPDVKDFHPDRADEPKSVNDIVQLMLGDVWEWAGTFRTTEGNIGIQAYRVGVELAGLLRDVRYWIEHKTDEIAIRFHHRLVAIHPFPNGNGRHARLAADLLIERLGGERFSWGGRTLADVGELRTCYVAVLRAADNHDIAPLLEFART</sequence>
<evidence type="ECO:0000313" key="4">
    <source>
        <dbReference type="EMBL" id="SEP27543.1"/>
    </source>
</evidence>
<name>A0A1H8WJ47_9HYPH</name>
<organism evidence="3 5">
    <name type="scientific">Rhizobium tibeticum</name>
    <dbReference type="NCBI Taxonomy" id="501024"/>
    <lineage>
        <taxon>Bacteria</taxon>
        <taxon>Pseudomonadati</taxon>
        <taxon>Pseudomonadota</taxon>
        <taxon>Alphaproteobacteria</taxon>
        <taxon>Hyphomicrobiales</taxon>
        <taxon>Rhizobiaceae</taxon>
        <taxon>Rhizobium/Agrobacterium group</taxon>
        <taxon>Rhizobium</taxon>
    </lineage>
</organism>
<dbReference type="InterPro" id="IPR036597">
    <property type="entry name" value="Fido-like_dom_sf"/>
</dbReference>
<keyword evidence="6" id="KW-1185">Reference proteome</keyword>
<dbReference type="NCBIfam" id="TIGR02613">
    <property type="entry name" value="mob_myst_B"/>
    <property type="match status" value="1"/>
</dbReference>
<dbReference type="InterPro" id="IPR003812">
    <property type="entry name" value="Fido"/>
</dbReference>
<evidence type="ECO:0000256" key="1">
    <source>
        <dbReference type="PIRSR" id="PIRSR640198-1"/>
    </source>
</evidence>
<dbReference type="STRING" id="501024.RTCCBAU85039_6470"/>
<feature type="domain" description="Fido" evidence="2">
    <location>
        <begin position="34"/>
        <end position="169"/>
    </location>
</feature>
<dbReference type="SUPFAM" id="SSF140931">
    <property type="entry name" value="Fic-like"/>
    <property type="match status" value="1"/>
</dbReference>
<evidence type="ECO:0000313" key="3">
    <source>
        <dbReference type="EMBL" id="SEI20768.1"/>
    </source>
</evidence>
<dbReference type="InterPro" id="IPR013436">
    <property type="entry name" value="Mobile_mystery_prot_B"/>
</dbReference>
<dbReference type="PANTHER" id="PTHR13504:SF39">
    <property type="entry name" value="CELL FILAMENTATION PROTEIN"/>
    <property type="match status" value="1"/>
</dbReference>
<reference evidence="4 6" key="3">
    <citation type="submission" date="2016-10" db="EMBL/GenBank/DDBJ databases">
        <authorList>
            <person name="Varghese N."/>
            <person name="Submissions S."/>
        </authorList>
    </citation>
    <scope>NUCLEOTIDE SEQUENCE [LARGE SCALE GENOMIC DNA]</scope>
    <source>
        <strain evidence="4 6">CGMCC 1.7071</strain>
    </source>
</reference>
<dbReference type="EMBL" id="FOCV01000066">
    <property type="protein sequence ID" value="SEP27543.1"/>
    <property type="molecule type" value="Genomic_DNA"/>
</dbReference>
<evidence type="ECO:0000259" key="2">
    <source>
        <dbReference type="PROSITE" id="PS51459"/>
    </source>
</evidence>
<dbReference type="Proteomes" id="UP000198939">
    <property type="component" value="Unassembled WGS sequence"/>
</dbReference>
<dbReference type="Gene3D" id="1.10.3290.10">
    <property type="entry name" value="Fido-like domain"/>
    <property type="match status" value="1"/>
</dbReference>
<dbReference type="AlphaFoldDB" id="A0A1H8WJ47"/>
<reference evidence="3" key="1">
    <citation type="submission" date="2016-10" db="EMBL/GenBank/DDBJ databases">
        <authorList>
            <person name="de Groot N.N."/>
        </authorList>
    </citation>
    <scope>NUCLEOTIDE SEQUENCE [LARGE SCALE GENOMIC DNA]</scope>
    <source>
        <strain evidence="3">CCBAU85039</strain>
    </source>
</reference>
<evidence type="ECO:0000313" key="6">
    <source>
        <dbReference type="Proteomes" id="UP000198939"/>
    </source>
</evidence>
<protein>
    <submittedName>
        <fullName evidence="3">Mobile mystery protein B</fullName>
    </submittedName>
</protein>
<dbReference type="PROSITE" id="PS51459">
    <property type="entry name" value="FIDO"/>
    <property type="match status" value="1"/>
</dbReference>
<gene>
    <name evidence="3" type="ORF">RTCCBAU85039_6470</name>
    <name evidence="4" type="ORF">SAMN05216228_10668</name>
</gene>
<dbReference type="PANTHER" id="PTHR13504">
    <property type="entry name" value="FIDO DOMAIN-CONTAINING PROTEIN DDB_G0283145"/>
    <property type="match status" value="1"/>
</dbReference>
<dbReference type="EMBL" id="FNXB01000075">
    <property type="protein sequence ID" value="SEI20768.1"/>
    <property type="molecule type" value="Genomic_DNA"/>
</dbReference>
<dbReference type="InterPro" id="IPR040198">
    <property type="entry name" value="Fido_containing"/>
</dbReference>
<dbReference type="Proteomes" id="UP000183063">
    <property type="component" value="Unassembled WGS sequence"/>
</dbReference>
<feature type="active site" evidence="1">
    <location>
        <position position="105"/>
    </location>
</feature>
<reference evidence="5" key="2">
    <citation type="submission" date="2016-10" db="EMBL/GenBank/DDBJ databases">
        <authorList>
            <person name="Wibberg D."/>
        </authorList>
    </citation>
    <scope>NUCLEOTIDE SEQUENCE [LARGE SCALE GENOMIC DNA]</scope>
</reference>
<dbReference type="Pfam" id="PF02661">
    <property type="entry name" value="Fic"/>
    <property type="match status" value="1"/>
</dbReference>
<proteinExistence type="predicted"/>
<evidence type="ECO:0000313" key="5">
    <source>
        <dbReference type="Proteomes" id="UP000183063"/>
    </source>
</evidence>
<accession>A0A1H8WJ47</accession>